<dbReference type="SUPFAM" id="SSF56112">
    <property type="entry name" value="Protein kinase-like (PK-like)"/>
    <property type="match status" value="1"/>
</dbReference>
<feature type="compositionally biased region" description="Basic and acidic residues" evidence="2">
    <location>
        <begin position="90"/>
        <end position="112"/>
    </location>
</feature>
<dbReference type="AlphaFoldDB" id="A0AAE9EMM8"/>
<dbReference type="EMBL" id="CP092622">
    <property type="protein sequence ID" value="UMM25404.1"/>
    <property type="molecule type" value="Genomic_DNA"/>
</dbReference>
<dbReference type="SMART" id="SM00220">
    <property type="entry name" value="S_TKc"/>
    <property type="match status" value="1"/>
</dbReference>
<dbReference type="FunFam" id="1.10.510.10:FF:000932">
    <property type="entry name" value="Protein CBG09188"/>
    <property type="match status" value="1"/>
</dbReference>
<dbReference type="InterPro" id="IPR011009">
    <property type="entry name" value="Kinase-like_dom_sf"/>
</dbReference>
<keyword evidence="1" id="KW-0547">Nucleotide-binding</keyword>
<dbReference type="PROSITE" id="PS00107">
    <property type="entry name" value="PROTEIN_KINASE_ATP"/>
    <property type="match status" value="1"/>
</dbReference>
<keyword evidence="1" id="KW-0067">ATP-binding</keyword>
<evidence type="ECO:0000259" key="4">
    <source>
        <dbReference type="PROSITE" id="PS50011"/>
    </source>
</evidence>
<feature type="binding site" evidence="1">
    <location>
        <position position="171"/>
    </location>
    <ligand>
        <name>ATP</name>
        <dbReference type="ChEBI" id="CHEBI:30616"/>
    </ligand>
</feature>
<protein>
    <recommendedName>
        <fullName evidence="4">Protein kinase domain-containing protein</fullName>
    </recommendedName>
</protein>
<feature type="chain" id="PRO_5041965223" description="Protein kinase domain-containing protein" evidence="3">
    <location>
        <begin position="22"/>
        <end position="453"/>
    </location>
</feature>
<dbReference type="GO" id="GO:0004672">
    <property type="term" value="F:protein kinase activity"/>
    <property type="evidence" value="ECO:0007669"/>
    <property type="project" value="InterPro"/>
</dbReference>
<feature type="signal peptide" evidence="3">
    <location>
        <begin position="1"/>
        <end position="21"/>
    </location>
</feature>
<keyword evidence="6" id="KW-1185">Reference proteome</keyword>
<gene>
    <name evidence="5" type="ORF">L5515_005244</name>
</gene>
<evidence type="ECO:0000256" key="2">
    <source>
        <dbReference type="SAM" id="MobiDB-lite"/>
    </source>
</evidence>
<dbReference type="Gene3D" id="1.10.510.10">
    <property type="entry name" value="Transferase(Phosphotransferase) domain 1"/>
    <property type="match status" value="1"/>
</dbReference>
<feature type="compositionally biased region" description="Basic and acidic residues" evidence="2">
    <location>
        <begin position="119"/>
        <end position="129"/>
    </location>
</feature>
<proteinExistence type="predicted"/>
<dbReference type="InterPro" id="IPR017441">
    <property type="entry name" value="Protein_kinase_ATP_BS"/>
</dbReference>
<accession>A0AAE9EMM8</accession>
<feature type="region of interest" description="Disordered" evidence="2">
    <location>
        <begin position="81"/>
        <end position="129"/>
    </location>
</feature>
<reference evidence="5 6" key="1">
    <citation type="submission" date="2022-04" db="EMBL/GenBank/DDBJ databases">
        <title>Chromosome-level reference genomes for two strains of Caenorhabditis briggsae: an improved platform for comparative genomics.</title>
        <authorList>
            <person name="Stevens L."/>
            <person name="Andersen E."/>
        </authorList>
    </citation>
    <scope>NUCLEOTIDE SEQUENCE [LARGE SCALE GENOMIC DNA]</scope>
    <source>
        <strain evidence="5">VX34</strain>
        <tissue evidence="5">Whole-organism</tissue>
    </source>
</reference>
<dbReference type="GO" id="GO:0005524">
    <property type="term" value="F:ATP binding"/>
    <property type="evidence" value="ECO:0007669"/>
    <property type="project" value="UniProtKB-UniRule"/>
</dbReference>
<dbReference type="InterPro" id="IPR050235">
    <property type="entry name" value="CK1_Ser-Thr_kinase"/>
</dbReference>
<name>A0AAE9EMM8_CAEBR</name>
<evidence type="ECO:0000313" key="6">
    <source>
        <dbReference type="Proteomes" id="UP000829354"/>
    </source>
</evidence>
<dbReference type="PROSITE" id="PS51257">
    <property type="entry name" value="PROKAR_LIPOPROTEIN"/>
    <property type="match status" value="1"/>
</dbReference>
<sequence>MKIFLFCILFLSLGCLPEVEGVGVKQEALAPSTALDPNFGHSNSELWRARGRRNKRYYYYRRRYYGGRRYYYYCKQQPVQSMPKTPNSGGKDKNGDGEEKEKDKDKEKKAEAARAATKKQQEADMPRFDKGENEIFTSKDCYEVVTELGQGSFGAVYGVIRQSDKQSFALKCESCHLKKSMLPHEANVLLALNLLKSPHFVEMIDYGTVGDRFLFVIMKCVGKNLWDIRMTLPDRRYTLKTVLRIAEQTLAGLRDLHRVGYLHRDIKPPNFAIGRDASDMHTIYLLDFGLCRRIVEKGKDLRTPRRECAFRGTTRYASLAAHDNKDQSRKDDIESWWYMIAEMIIIEIPWKQKKGTDRDGVRADKQRLRESDDYFKFLFRKCCYEQMAAILKYLDSLTYTSIPDYDYVYHNITAIAVVNKIQPSDPPDWDPDAKRYKGPVYREKQPYIVKELE</sequence>
<feature type="domain" description="Protein kinase" evidence="4">
    <location>
        <begin position="142"/>
        <end position="453"/>
    </location>
</feature>
<dbReference type="Pfam" id="PF00069">
    <property type="entry name" value="Pkinase"/>
    <property type="match status" value="1"/>
</dbReference>
<dbReference type="Proteomes" id="UP000829354">
    <property type="component" value="Chromosome III"/>
</dbReference>
<dbReference type="InterPro" id="IPR000719">
    <property type="entry name" value="Prot_kinase_dom"/>
</dbReference>
<evidence type="ECO:0000256" key="3">
    <source>
        <dbReference type="SAM" id="SignalP"/>
    </source>
</evidence>
<evidence type="ECO:0000256" key="1">
    <source>
        <dbReference type="PROSITE-ProRule" id="PRU10141"/>
    </source>
</evidence>
<dbReference type="PROSITE" id="PS50011">
    <property type="entry name" value="PROTEIN_KINASE_DOM"/>
    <property type="match status" value="1"/>
</dbReference>
<dbReference type="PANTHER" id="PTHR11909">
    <property type="entry name" value="CASEIN KINASE-RELATED"/>
    <property type="match status" value="1"/>
</dbReference>
<organism evidence="5 6">
    <name type="scientific">Caenorhabditis briggsae</name>
    <dbReference type="NCBI Taxonomy" id="6238"/>
    <lineage>
        <taxon>Eukaryota</taxon>
        <taxon>Metazoa</taxon>
        <taxon>Ecdysozoa</taxon>
        <taxon>Nematoda</taxon>
        <taxon>Chromadorea</taxon>
        <taxon>Rhabditida</taxon>
        <taxon>Rhabditina</taxon>
        <taxon>Rhabditomorpha</taxon>
        <taxon>Rhabditoidea</taxon>
        <taxon>Rhabditidae</taxon>
        <taxon>Peloderinae</taxon>
        <taxon>Caenorhabditis</taxon>
    </lineage>
</organism>
<evidence type="ECO:0000313" key="5">
    <source>
        <dbReference type="EMBL" id="UMM25404.1"/>
    </source>
</evidence>
<keyword evidence="3" id="KW-0732">Signal</keyword>